<feature type="chain" id="PRO_5017963496" evidence="6">
    <location>
        <begin position="22"/>
        <end position="471"/>
    </location>
</feature>
<keyword evidence="3" id="KW-0862">Zinc</keyword>
<feature type="binding site" evidence="3">
    <location>
        <position position="345"/>
    </location>
    <ligand>
        <name>Zn(2+)</name>
        <dbReference type="ChEBI" id="CHEBI:29105"/>
        <label>2</label>
    </ligand>
</feature>
<feature type="binding site" evidence="3">
    <location>
        <position position="336"/>
    </location>
    <ligand>
        <name>Mg(2+)</name>
        <dbReference type="ChEBI" id="CHEBI:18420"/>
    </ligand>
</feature>
<keyword evidence="6" id="KW-0732">Signal</keyword>
<accession>A0A3L7DVV6</accession>
<dbReference type="GO" id="GO:0004035">
    <property type="term" value="F:alkaline phosphatase activity"/>
    <property type="evidence" value="ECO:0007669"/>
    <property type="project" value="TreeGrafter"/>
</dbReference>
<evidence type="ECO:0000256" key="1">
    <source>
        <dbReference type="ARBA" id="ARBA00022553"/>
    </source>
</evidence>
<feature type="binding site" evidence="3">
    <location>
        <position position="45"/>
    </location>
    <ligand>
        <name>Mg(2+)</name>
        <dbReference type="ChEBI" id="CHEBI:18420"/>
    </ligand>
</feature>
<sequence length="471" mass="50094">MKPLYRALFVACLLSSSHAQSQVPGSLSGNQSADPSRNVILIIGDGMDEQQLTIARNYLRGAAGRLTLDKLPLRSVAQVLTIEDRVEGKPVYVADSANTATSLATGVVTSRGRLATTAGSDEDIPTIAELALRAGYRAGVVTTASVTDATPAAFAAHLSYRLCENPTLVDRIEYNGIHLGGCPQDARQRGGPGSVAEQLADSKLHVILGGGRKHFAVTAAGQQQTVLQQAAASGFQLVTTPEQLATARPEGRLLGLFAQGTLPVRLQGENGREAEQPDPSLLNRVHGYLGDVALPAAMSCEPNPGNVGIPTLRQMTDIALARLSADNPRGFFLMVESASIDKQSHERKPCGSIGEVEQLDEALESALNFARKHPNTLILVTADHSQAAQLIPHVSLYASYPIPIYTPGYLARITTPEGSVMDINYATTTFMMEEHTGAAVPLYANAAGRGKVPSYVTQPEIFHIMRAYLGL</sequence>
<feature type="binding site" evidence="3">
    <location>
        <position position="45"/>
    </location>
    <ligand>
        <name>Zn(2+)</name>
        <dbReference type="ChEBI" id="CHEBI:29105"/>
        <label>2</label>
    </ligand>
</feature>
<name>A0A3L7DVV6_9GAMM</name>
<dbReference type="CDD" id="cd16012">
    <property type="entry name" value="ALP"/>
    <property type="match status" value="1"/>
</dbReference>
<evidence type="ECO:0000313" key="8">
    <source>
        <dbReference type="Proteomes" id="UP000265509"/>
    </source>
</evidence>
<feature type="binding site" evidence="3">
    <location>
        <position position="148"/>
    </location>
    <ligand>
        <name>Mg(2+)</name>
        <dbReference type="ChEBI" id="CHEBI:18420"/>
    </ligand>
</feature>
<evidence type="ECO:0000256" key="6">
    <source>
        <dbReference type="SAM" id="SignalP"/>
    </source>
</evidence>
<comment type="caution">
    <text evidence="7">The sequence shown here is derived from an EMBL/GenBank/DDBJ whole genome shotgun (WGS) entry which is preliminary data.</text>
</comment>
<evidence type="ECO:0000256" key="3">
    <source>
        <dbReference type="PIRSR" id="PIRSR601952-2"/>
    </source>
</evidence>
<feature type="binding site" evidence="3">
    <location>
        <position position="150"/>
    </location>
    <ligand>
        <name>Mg(2+)</name>
        <dbReference type="ChEBI" id="CHEBI:18420"/>
    </ligand>
</feature>
<gene>
    <name evidence="7" type="ORF">DWB85_11515</name>
</gene>
<feature type="binding site" evidence="3">
    <location>
        <position position="383"/>
    </location>
    <ligand>
        <name>Zn(2+)</name>
        <dbReference type="ChEBI" id="CHEBI:29105"/>
        <label>2</label>
    </ligand>
</feature>
<dbReference type="InterPro" id="IPR001952">
    <property type="entry name" value="Alkaline_phosphatase"/>
</dbReference>
<dbReference type="Proteomes" id="UP000265509">
    <property type="component" value="Unassembled WGS sequence"/>
</dbReference>
<evidence type="ECO:0000256" key="5">
    <source>
        <dbReference type="RuleBase" id="RU003946"/>
    </source>
</evidence>
<dbReference type="SUPFAM" id="SSF53649">
    <property type="entry name" value="Alkaline phosphatase-like"/>
    <property type="match status" value="1"/>
</dbReference>
<feature type="signal peptide" evidence="6">
    <location>
        <begin position="1"/>
        <end position="21"/>
    </location>
</feature>
<evidence type="ECO:0000256" key="4">
    <source>
        <dbReference type="PIRSR" id="PIRSR601952-3"/>
    </source>
</evidence>
<feature type="binding site" evidence="3">
    <location>
        <position position="341"/>
    </location>
    <ligand>
        <name>Zn(2+)</name>
        <dbReference type="ChEBI" id="CHEBI:29105"/>
        <label>2</label>
    </ligand>
</feature>
<comment type="cofactor">
    <cofactor evidence="3">
        <name>Zn(2+)</name>
        <dbReference type="ChEBI" id="CHEBI:29105"/>
    </cofactor>
    <text evidence="3">Binds 2 Zn(2+) ions.</text>
</comment>
<organism evidence="7 8">
    <name type="scientific">Seongchinamella sediminis</name>
    <dbReference type="NCBI Taxonomy" id="2283635"/>
    <lineage>
        <taxon>Bacteria</taxon>
        <taxon>Pseudomonadati</taxon>
        <taxon>Pseudomonadota</taxon>
        <taxon>Gammaproteobacteria</taxon>
        <taxon>Cellvibrionales</taxon>
        <taxon>Halieaceae</taxon>
        <taxon>Seongchinamella</taxon>
    </lineage>
</organism>
<dbReference type="InterPro" id="IPR017850">
    <property type="entry name" value="Alkaline_phosphatase_core_sf"/>
</dbReference>
<keyword evidence="4" id="KW-1015">Disulfide bond</keyword>
<dbReference type="PANTHER" id="PTHR11596:SF5">
    <property type="entry name" value="ALKALINE PHOSPHATASE"/>
    <property type="match status" value="1"/>
</dbReference>
<feature type="active site" description="Phosphoserine intermediate" evidence="2">
    <location>
        <position position="96"/>
    </location>
</feature>
<evidence type="ECO:0000256" key="2">
    <source>
        <dbReference type="PIRSR" id="PIRSR601952-1"/>
    </source>
</evidence>
<comment type="similarity">
    <text evidence="5">Belongs to the alkaline phosphatase family.</text>
</comment>
<keyword evidence="3" id="KW-0479">Metal-binding</keyword>
<keyword evidence="1" id="KW-0597">Phosphoprotein</keyword>
<keyword evidence="3" id="KW-0460">Magnesium</keyword>
<reference evidence="7 8" key="1">
    <citation type="submission" date="2018-07" db="EMBL/GenBank/DDBJ databases">
        <title>Halioglobus sp. genome submission.</title>
        <authorList>
            <person name="Ye M.-Q."/>
            <person name="Du Z.-J."/>
        </authorList>
    </citation>
    <scope>NUCLEOTIDE SEQUENCE [LARGE SCALE GENOMIC DNA]</scope>
    <source>
        <strain evidence="7 8">U0301</strain>
    </source>
</reference>
<protein>
    <submittedName>
        <fullName evidence="7">Alkaline phosphatase</fullName>
    </submittedName>
</protein>
<dbReference type="Pfam" id="PF00245">
    <property type="entry name" value="Alk_phosphatase"/>
    <property type="match status" value="1"/>
</dbReference>
<dbReference type="RefSeq" id="WP_117954849.1">
    <property type="nucleotide sequence ID" value="NZ_QRAN01000011.1"/>
</dbReference>
<dbReference type="PANTHER" id="PTHR11596">
    <property type="entry name" value="ALKALINE PHOSPHATASE"/>
    <property type="match status" value="1"/>
</dbReference>
<keyword evidence="8" id="KW-1185">Reference proteome</keyword>
<dbReference type="PRINTS" id="PR00113">
    <property type="entry name" value="ALKPHPHTASE"/>
</dbReference>
<feature type="binding site" evidence="3">
    <location>
        <position position="384"/>
    </location>
    <ligand>
        <name>Zn(2+)</name>
        <dbReference type="ChEBI" id="CHEBI:29105"/>
        <label>2</label>
    </ligand>
</feature>
<evidence type="ECO:0000313" key="7">
    <source>
        <dbReference type="EMBL" id="RLQ21708.1"/>
    </source>
</evidence>
<feature type="disulfide bond" evidence="4">
    <location>
        <begin position="163"/>
        <end position="182"/>
    </location>
</feature>
<dbReference type="GO" id="GO:0046872">
    <property type="term" value="F:metal ion binding"/>
    <property type="evidence" value="ECO:0007669"/>
    <property type="project" value="UniProtKB-KW"/>
</dbReference>
<proteinExistence type="inferred from homology"/>
<dbReference type="AlphaFoldDB" id="A0A3L7DVV6"/>
<dbReference type="EMBL" id="QRAN01000011">
    <property type="protein sequence ID" value="RLQ21708.1"/>
    <property type="molecule type" value="Genomic_DNA"/>
</dbReference>
<dbReference type="OrthoDB" id="9794455at2"/>
<comment type="cofactor">
    <cofactor evidence="3">
        <name>Mg(2+)</name>
        <dbReference type="ChEBI" id="CHEBI:18420"/>
    </cofactor>
    <text evidence="3">Binds 1 Mg(2+) ion.</text>
</comment>
<dbReference type="Gene3D" id="3.40.720.10">
    <property type="entry name" value="Alkaline Phosphatase, subunit A"/>
    <property type="match status" value="1"/>
</dbReference>
<dbReference type="SMART" id="SM00098">
    <property type="entry name" value="alkPPc"/>
    <property type="match status" value="1"/>
</dbReference>